<name>X6M790_RETFI</name>
<dbReference type="EMBL" id="ASPP01024032">
    <property type="protein sequence ID" value="ETO09501.1"/>
    <property type="molecule type" value="Genomic_DNA"/>
</dbReference>
<dbReference type="Proteomes" id="UP000023152">
    <property type="component" value="Unassembled WGS sequence"/>
</dbReference>
<proteinExistence type="predicted"/>
<gene>
    <name evidence="1" type="ORF">RFI_27877</name>
</gene>
<keyword evidence="2" id="KW-1185">Reference proteome</keyword>
<dbReference type="SUPFAM" id="SSF56399">
    <property type="entry name" value="ADP-ribosylation"/>
    <property type="match status" value="1"/>
</dbReference>
<comment type="caution">
    <text evidence="1">The sequence shown here is derived from an EMBL/GenBank/DDBJ whole genome shotgun (WGS) entry which is preliminary data.</text>
</comment>
<sequence>MRNDDNGSWIVDSICETLVFDMLRHQTKLQYKLNVHELQQTIRKAIRKRYSQTEASVVDKILHELDEAMNILEFSKSPDGYWNSTRDNFSSKQLWIGLRKLFSIFYFIMIKIKIKKKNSYCFPEKMQVKNENGKWKTYRAAFNWKRRRLLLFNAAANEQEKIVFISKKCTEIDLKFSTDFSELETSHKKWHIVTLSPSFHVRLDSWMVSHFRFSSWLEFQIFSLTCATQKGGVQQEKESVALKNLNLLRLSCFQVQIKFLNFLEKQLHPMFRIAVNPYTATFDDTQKKIEEYLRIMFHSFAGIDQVLYCYHHAKRCEPPIPESVRGDTILNDVYQSDPNYPNICVTWDVSCFFMAPYERTVEAKVKHKKPMNIDHYLLQSEEKKIDFNPFLYINEVAVIRMIDAETFLLSNKLFEAMLKEQDTKMLKALFHEVIANGYGMDLVDDKKSKSINIKVLKQNIKYDENNKDQLILDENILHILKIAKDLFHSDIHKSMGYPLHLFHICALYLYCGKDCNVQFGKDLIKFEHAKWMHLDWCLQCAIQILSLHERREKNQHVLYRGLCGVRLKDVSQIREGLFHSYVSTSYDLNIAKIFQSSEGCILEFHPSMRRAPYIFSCDVSWISPHKDEAEILFARSIVFINEIRENPRRRAWNAYVKHMNDRTQVIALRWSEFDLQLEPTITLTNLCNVVDHNVIYCALRFCDHNVAETADLLYEFVEWKDVQKHEQSFQKQIDQFQKNRCWNNEVNKFCFFLTDSRYTKQCPVQYAQKLSIFVGLPFIGNEDLSNL</sequence>
<evidence type="ECO:0000313" key="1">
    <source>
        <dbReference type="EMBL" id="ETO09501.1"/>
    </source>
</evidence>
<evidence type="ECO:0000313" key="2">
    <source>
        <dbReference type="Proteomes" id="UP000023152"/>
    </source>
</evidence>
<dbReference type="AlphaFoldDB" id="X6M790"/>
<dbReference type="OrthoDB" id="9990006at2759"/>
<accession>X6M790</accession>
<organism evidence="1 2">
    <name type="scientific">Reticulomyxa filosa</name>
    <dbReference type="NCBI Taxonomy" id="46433"/>
    <lineage>
        <taxon>Eukaryota</taxon>
        <taxon>Sar</taxon>
        <taxon>Rhizaria</taxon>
        <taxon>Retaria</taxon>
        <taxon>Foraminifera</taxon>
        <taxon>Monothalamids</taxon>
        <taxon>Reticulomyxidae</taxon>
        <taxon>Reticulomyxa</taxon>
    </lineage>
</organism>
<reference evidence="1 2" key="1">
    <citation type="journal article" date="2013" name="Curr. Biol.">
        <title>The Genome of the Foraminiferan Reticulomyxa filosa.</title>
        <authorList>
            <person name="Glockner G."/>
            <person name="Hulsmann N."/>
            <person name="Schleicher M."/>
            <person name="Noegel A.A."/>
            <person name="Eichinger L."/>
            <person name="Gallinger C."/>
            <person name="Pawlowski J."/>
            <person name="Sierra R."/>
            <person name="Euteneuer U."/>
            <person name="Pillet L."/>
            <person name="Moustafa A."/>
            <person name="Platzer M."/>
            <person name="Groth M."/>
            <person name="Szafranski K."/>
            <person name="Schliwa M."/>
        </authorList>
    </citation>
    <scope>NUCLEOTIDE SEQUENCE [LARGE SCALE GENOMIC DNA]</scope>
</reference>
<protein>
    <submittedName>
        <fullName evidence="1">Uncharacterized protein</fullName>
    </submittedName>
</protein>